<evidence type="ECO:0000313" key="2">
    <source>
        <dbReference type="Proteomes" id="UP001597399"/>
    </source>
</evidence>
<reference evidence="2" key="1">
    <citation type="journal article" date="2019" name="Int. J. Syst. Evol. Microbiol.">
        <title>The Global Catalogue of Microorganisms (GCM) 10K type strain sequencing project: providing services to taxonomists for standard genome sequencing and annotation.</title>
        <authorList>
            <consortium name="The Broad Institute Genomics Platform"/>
            <consortium name="The Broad Institute Genome Sequencing Center for Infectious Disease"/>
            <person name="Wu L."/>
            <person name="Ma J."/>
        </authorList>
    </citation>
    <scope>NUCLEOTIDE SEQUENCE [LARGE SCALE GENOMIC DNA]</scope>
    <source>
        <strain evidence="2">TISTR 2466</strain>
    </source>
</reference>
<accession>A0ABW5SB39</accession>
<dbReference type="InterPro" id="IPR006135">
    <property type="entry name" value="T3SS_substrate_exporter"/>
</dbReference>
<dbReference type="Pfam" id="PF01312">
    <property type="entry name" value="Bac_export_2"/>
    <property type="match status" value="1"/>
</dbReference>
<dbReference type="Gene3D" id="3.40.1690.10">
    <property type="entry name" value="secretion proteins EscU"/>
    <property type="match status" value="1"/>
</dbReference>
<sequence length="94" mass="10612">MTSEKRKKAVALTYINGSDQAPHVSAKGEGEIAQRIIDQARKHDIPIQQDPALVSMLGKLDLNQMIPQELYQTVAEIFAFIYTIDEQAEKKTRK</sequence>
<evidence type="ECO:0000313" key="1">
    <source>
        <dbReference type="EMBL" id="MFD2695887.1"/>
    </source>
</evidence>
<dbReference type="RefSeq" id="WP_253061547.1">
    <property type="nucleotide sequence ID" value="NZ_JAMXWM010000009.1"/>
</dbReference>
<dbReference type="Proteomes" id="UP001597399">
    <property type="component" value="Unassembled WGS sequence"/>
</dbReference>
<name>A0ABW5SB39_9BACL</name>
<dbReference type="PANTHER" id="PTHR30531">
    <property type="entry name" value="FLAGELLAR BIOSYNTHETIC PROTEIN FLHB"/>
    <property type="match status" value="1"/>
</dbReference>
<protein>
    <submittedName>
        <fullName evidence="1">EscU/YscU/HrcU family type III secretion system export apparatus switch protein</fullName>
    </submittedName>
</protein>
<proteinExistence type="predicted"/>
<gene>
    <name evidence="1" type="ORF">ACFSUE_19975</name>
</gene>
<comment type="caution">
    <text evidence="1">The sequence shown here is derived from an EMBL/GenBank/DDBJ whole genome shotgun (WGS) entry which is preliminary data.</text>
</comment>
<dbReference type="InterPro" id="IPR029025">
    <property type="entry name" value="T3SS_substrate_exporter_C"/>
</dbReference>
<dbReference type="PANTHER" id="PTHR30531:SF12">
    <property type="entry name" value="FLAGELLAR BIOSYNTHETIC PROTEIN FLHB"/>
    <property type="match status" value="1"/>
</dbReference>
<dbReference type="EMBL" id="JBHUMQ010000056">
    <property type="protein sequence ID" value="MFD2695887.1"/>
    <property type="molecule type" value="Genomic_DNA"/>
</dbReference>
<dbReference type="SUPFAM" id="SSF160544">
    <property type="entry name" value="EscU C-terminal domain-like"/>
    <property type="match status" value="1"/>
</dbReference>
<organism evidence="1 2">
    <name type="scientific">Sporolactobacillus shoreicorticis</name>
    <dbReference type="NCBI Taxonomy" id="1923877"/>
    <lineage>
        <taxon>Bacteria</taxon>
        <taxon>Bacillati</taxon>
        <taxon>Bacillota</taxon>
        <taxon>Bacilli</taxon>
        <taxon>Bacillales</taxon>
        <taxon>Sporolactobacillaceae</taxon>
        <taxon>Sporolactobacillus</taxon>
    </lineage>
</organism>
<keyword evidence="2" id="KW-1185">Reference proteome</keyword>